<feature type="domain" description="Putative tail fiber protein gp53-like C-terminal" evidence="1">
    <location>
        <begin position="230"/>
        <end position="307"/>
    </location>
</feature>
<dbReference type="Pfam" id="PF21882">
    <property type="entry name" value="Gp53-like_C"/>
    <property type="match status" value="1"/>
</dbReference>
<organism evidence="2 3">
    <name type="scientific">Pandoraea bronchicola</name>
    <dbReference type="NCBI Taxonomy" id="2508287"/>
    <lineage>
        <taxon>Bacteria</taxon>
        <taxon>Pseudomonadati</taxon>
        <taxon>Pseudomonadota</taxon>
        <taxon>Betaproteobacteria</taxon>
        <taxon>Burkholderiales</taxon>
        <taxon>Burkholderiaceae</taxon>
        <taxon>Pandoraea</taxon>
    </lineage>
</organism>
<protein>
    <recommendedName>
        <fullName evidence="1">Putative tail fiber protein gp53-like C-terminal domain-containing protein</fullName>
    </recommendedName>
</protein>
<evidence type="ECO:0000313" key="3">
    <source>
        <dbReference type="Proteomes" id="UP000382040"/>
    </source>
</evidence>
<sequence length="307" mass="30820">MSQDSLILPTTGTLSGLALVMALNDALANLDSLTSGATDPSSLPGGVRPFSLWMDTSVTPAVVRQRNATNDGWGAPSVAPATQPQHAVQFGQMQASMLGASAVTLVPTATTLTSANAGQLLVFSSGVVGTLPAASSIKSGQGLQFFSIVAGASVARAGTTNTITVGSANVTSIALNAGDTLTLISNGSNGWYAIDGSAQLQYAASMQSAQSLGQNGYRKLPAYPGDPVPLVVQWGIANTGASPAAVTFPIAFPNACRSVTLGANYSTSPAGAQITSGPSTTGFSLQMTTFTGTNLTGQSVAWMAIGN</sequence>
<dbReference type="Gene3D" id="2.60.40.3940">
    <property type="match status" value="1"/>
</dbReference>
<evidence type="ECO:0000313" key="2">
    <source>
        <dbReference type="EMBL" id="VVE90393.1"/>
    </source>
</evidence>
<dbReference type="EMBL" id="CABPST010000015">
    <property type="protein sequence ID" value="VVE90393.1"/>
    <property type="molecule type" value="Genomic_DNA"/>
</dbReference>
<reference evidence="2 3" key="1">
    <citation type="submission" date="2019-08" db="EMBL/GenBank/DDBJ databases">
        <authorList>
            <person name="Peeters C."/>
        </authorList>
    </citation>
    <scope>NUCLEOTIDE SEQUENCE [LARGE SCALE GENOMIC DNA]</scope>
    <source>
        <strain evidence="2 3">LMG 20603</strain>
    </source>
</reference>
<evidence type="ECO:0000259" key="1">
    <source>
        <dbReference type="Pfam" id="PF21882"/>
    </source>
</evidence>
<name>A0A5E5C1F5_9BURK</name>
<keyword evidence="3" id="KW-1185">Reference proteome</keyword>
<dbReference type="RefSeq" id="WP_425495837.1">
    <property type="nucleotide sequence ID" value="NZ_CABPST010000015.1"/>
</dbReference>
<gene>
    <name evidence="2" type="ORF">PBR20603_04377</name>
</gene>
<dbReference type="InterPro" id="IPR054075">
    <property type="entry name" value="Gp53-like_C"/>
</dbReference>
<proteinExistence type="predicted"/>
<accession>A0A5E5C1F5</accession>
<dbReference type="Proteomes" id="UP000382040">
    <property type="component" value="Unassembled WGS sequence"/>
</dbReference>
<dbReference type="AlphaFoldDB" id="A0A5E5C1F5"/>